<evidence type="ECO:0000313" key="2">
    <source>
        <dbReference type="Proteomes" id="UP000676776"/>
    </source>
</evidence>
<keyword evidence="2" id="KW-1185">Reference proteome</keyword>
<organism evidence="1 2">
    <name type="scientific">Winogradskyella pelagia</name>
    <dbReference type="NCBI Taxonomy" id="2819984"/>
    <lineage>
        <taxon>Bacteria</taxon>
        <taxon>Pseudomonadati</taxon>
        <taxon>Bacteroidota</taxon>
        <taxon>Flavobacteriia</taxon>
        <taxon>Flavobacteriales</taxon>
        <taxon>Flavobacteriaceae</taxon>
        <taxon>Winogradskyella</taxon>
    </lineage>
</organism>
<gene>
    <name evidence="1" type="ORF">J4050_03470</name>
</gene>
<dbReference type="SUPFAM" id="SSF48208">
    <property type="entry name" value="Six-hairpin glycosidases"/>
    <property type="match status" value="1"/>
</dbReference>
<evidence type="ECO:0000313" key="1">
    <source>
        <dbReference type="EMBL" id="MBO3115788.1"/>
    </source>
</evidence>
<comment type="caution">
    <text evidence="1">The sequence shown here is derived from an EMBL/GenBank/DDBJ whole genome shotgun (WGS) entry which is preliminary data.</text>
</comment>
<protein>
    <submittedName>
        <fullName evidence="1">Delta-aminolevulinic acid dehydratase</fullName>
    </submittedName>
</protein>
<dbReference type="Proteomes" id="UP000676776">
    <property type="component" value="Unassembled WGS sequence"/>
</dbReference>
<accession>A0ABS3SZ85</accession>
<proteinExistence type="predicted"/>
<sequence>MISNFKNSFQNLKSYCEAQDFKGWDPYDGLNSKIFQALPLKHWDVARLAWIQGFKRSPINFRPLLLVPKEHNAKGVGLFLLGYCRLYQLAQKGDTTFGTKEALLKQIQELTQLVLDMRSKGYSGSCWGYNFDWQARRLFLFKKNTPTVVATAFCVEALIEAFEITKDAKLLEVITSAADFVLKDLSRTPCKDGFLFSYSVTDGNNTVINASLLGAKILSYAYKYTEEKRFLVPAEKAVLAACQLQETDGSWVYGLLPIQSWKDSFHTGFNLDAIATYQQNTGDTQFQTYMTKGWQYYIEQFFEDNGRPKYYHNKTFPVDIHCPAQVIVTASKLKLFQNHQRLLEQVLQWTITHMQDKKGYFYYQYRRGLSSKISYMRWSNAFMFNAMAHYFLETKTQGNDC</sequence>
<dbReference type="RefSeq" id="WP_208152561.1">
    <property type="nucleotide sequence ID" value="NZ_JAGEVF010000002.1"/>
</dbReference>
<name>A0ABS3SZ85_9FLAO</name>
<reference evidence="1 2" key="1">
    <citation type="submission" date="2021-03" db="EMBL/GenBank/DDBJ databases">
        <title>Winogradskyella sp. nov., isolated from costal sediment.</title>
        <authorList>
            <person name="Gao C."/>
        </authorList>
    </citation>
    <scope>NUCLEOTIDE SEQUENCE [LARGE SCALE GENOMIC DNA]</scope>
    <source>
        <strain evidence="1 2">DF17</strain>
    </source>
</reference>
<dbReference type="EMBL" id="JAGEVF010000002">
    <property type="protein sequence ID" value="MBO3115788.1"/>
    <property type="molecule type" value="Genomic_DNA"/>
</dbReference>
<dbReference type="Gene3D" id="1.50.10.20">
    <property type="match status" value="1"/>
</dbReference>
<dbReference type="InterPro" id="IPR008928">
    <property type="entry name" value="6-hairpin_glycosidase_sf"/>
</dbReference>